<gene>
    <name evidence="1" type="ORF">Q0590_13035</name>
</gene>
<organism evidence="1 2">
    <name type="scientific">Rhodocytophaga aerolata</name>
    <dbReference type="NCBI Taxonomy" id="455078"/>
    <lineage>
        <taxon>Bacteria</taxon>
        <taxon>Pseudomonadati</taxon>
        <taxon>Bacteroidota</taxon>
        <taxon>Cytophagia</taxon>
        <taxon>Cytophagales</taxon>
        <taxon>Rhodocytophagaceae</taxon>
        <taxon>Rhodocytophaga</taxon>
    </lineage>
</organism>
<evidence type="ECO:0008006" key="3">
    <source>
        <dbReference type="Google" id="ProtNLM"/>
    </source>
</evidence>
<keyword evidence="2" id="KW-1185">Reference proteome</keyword>
<accession>A0ABT8R531</accession>
<sequence>MSQSQSSRTEKMEDKLSLKTKVYNEALRMQNQMVENARMAVKEAQENANTSDDSMEEGFVSYREQLQHARDMFTMQLQNTLNDLETLQQVPANSLTPTIENGAVVVTDKQNFFIAVSIGKVTVDGKTYFTISTSAPIFQAMVGLKKGESFNFRDRSYKITDVF</sequence>
<dbReference type="Proteomes" id="UP001168528">
    <property type="component" value="Unassembled WGS sequence"/>
</dbReference>
<evidence type="ECO:0000313" key="1">
    <source>
        <dbReference type="EMBL" id="MDO1447187.1"/>
    </source>
</evidence>
<protein>
    <recommendedName>
        <fullName evidence="3">3-oxoacyl-ACP synthase</fullName>
    </recommendedName>
</protein>
<proteinExistence type="predicted"/>
<dbReference type="RefSeq" id="WP_302037988.1">
    <property type="nucleotide sequence ID" value="NZ_JAUKPO010000006.1"/>
</dbReference>
<evidence type="ECO:0000313" key="2">
    <source>
        <dbReference type="Proteomes" id="UP001168528"/>
    </source>
</evidence>
<dbReference type="EMBL" id="JAUKPO010000006">
    <property type="protein sequence ID" value="MDO1447187.1"/>
    <property type="molecule type" value="Genomic_DNA"/>
</dbReference>
<name>A0ABT8R531_9BACT</name>
<comment type="caution">
    <text evidence="1">The sequence shown here is derived from an EMBL/GenBank/DDBJ whole genome shotgun (WGS) entry which is preliminary data.</text>
</comment>
<reference evidence="1" key="1">
    <citation type="submission" date="2023-07" db="EMBL/GenBank/DDBJ databases">
        <title>The genome sequence of Rhodocytophaga aerolata KACC 12507.</title>
        <authorList>
            <person name="Zhang X."/>
        </authorList>
    </citation>
    <scope>NUCLEOTIDE SEQUENCE</scope>
    <source>
        <strain evidence="1">KACC 12507</strain>
    </source>
</reference>